<name>A0A6M3K552_9ZZZZ</name>
<dbReference type="EMBL" id="MT142272">
    <property type="protein sequence ID" value="QJA77254.1"/>
    <property type="molecule type" value="Genomic_DNA"/>
</dbReference>
<gene>
    <name evidence="1" type="ORF">MM415A01346_0010</name>
</gene>
<protein>
    <recommendedName>
        <fullName evidence="2">Tail protein</fullName>
    </recommendedName>
</protein>
<dbReference type="Pfam" id="PF18906">
    <property type="entry name" value="Phage_tube_2"/>
    <property type="match status" value="1"/>
</dbReference>
<dbReference type="AlphaFoldDB" id="A0A6M3K552"/>
<proteinExistence type="predicted"/>
<sequence length="343" mass="36887">MGSGREIIAAICKTTPWGTATACGALDGILILREAIKGGPAYEPDDSLQTWPKQGDLGAKTYQGDITANMRYRGLGLFLAMAMGTAGTPAQQGGTTAWLHTLQLATKTDGIFATLAIDKGHSVWEYASCKIAGFTLRGEAGKPVELIAHVICSDLARNTSAGTNNNTTMASVTIPDTQRRALFRQGVFRINSQSGAAIDDDDIIYPNKFEFVFKRKLSMDHVAGSDVIQEPLDDGNPEINLKIGFPKYTADTYLDALVDETYQKMDIKFTGALISGAYYYGLNFYFPNLKCINAEAAVDGAGKIIHPLEFDCLGCDAAPTGMTSLTVPFKAELQNLLTTDILA</sequence>
<evidence type="ECO:0000313" key="1">
    <source>
        <dbReference type="EMBL" id="QJA77254.1"/>
    </source>
</evidence>
<evidence type="ECO:0008006" key="2">
    <source>
        <dbReference type="Google" id="ProtNLM"/>
    </source>
</evidence>
<dbReference type="InterPro" id="IPR044000">
    <property type="entry name" value="Phage_tube_2"/>
</dbReference>
<reference evidence="1" key="1">
    <citation type="submission" date="2020-03" db="EMBL/GenBank/DDBJ databases">
        <title>The deep terrestrial virosphere.</title>
        <authorList>
            <person name="Holmfeldt K."/>
            <person name="Nilsson E."/>
            <person name="Simone D."/>
            <person name="Lopez-Fernandez M."/>
            <person name="Wu X."/>
            <person name="de Brujin I."/>
            <person name="Lundin D."/>
            <person name="Andersson A."/>
            <person name="Bertilsson S."/>
            <person name="Dopson M."/>
        </authorList>
    </citation>
    <scope>NUCLEOTIDE SEQUENCE</scope>
    <source>
        <strain evidence="1">MM415A01346</strain>
    </source>
</reference>
<organism evidence="1">
    <name type="scientific">viral metagenome</name>
    <dbReference type="NCBI Taxonomy" id="1070528"/>
    <lineage>
        <taxon>unclassified sequences</taxon>
        <taxon>metagenomes</taxon>
        <taxon>organismal metagenomes</taxon>
    </lineage>
</organism>
<accession>A0A6M3K552</accession>